<dbReference type="Proteomes" id="UP000244060">
    <property type="component" value="Unassembled WGS sequence"/>
</dbReference>
<dbReference type="InterPro" id="IPR017975">
    <property type="entry name" value="Tubulin_CS"/>
</dbReference>
<name>A0A2T5JT95_9RHOB</name>
<evidence type="ECO:0000256" key="1">
    <source>
        <dbReference type="SAM" id="SignalP"/>
    </source>
</evidence>
<feature type="chain" id="PRO_5015718781" description="Lipoprotein" evidence="1">
    <location>
        <begin position="36"/>
        <end position="227"/>
    </location>
</feature>
<protein>
    <recommendedName>
        <fullName evidence="4">Lipoprotein</fullName>
    </recommendedName>
</protein>
<dbReference type="AlphaFoldDB" id="A0A2T5JT95"/>
<accession>A0A2T5JT95</accession>
<feature type="signal peptide" evidence="1">
    <location>
        <begin position="1"/>
        <end position="35"/>
    </location>
</feature>
<dbReference type="GO" id="GO:0005525">
    <property type="term" value="F:GTP binding"/>
    <property type="evidence" value="ECO:0007669"/>
    <property type="project" value="InterPro"/>
</dbReference>
<dbReference type="PROSITE" id="PS00227">
    <property type="entry name" value="TUBULIN"/>
    <property type="match status" value="1"/>
</dbReference>
<organism evidence="2 3">
    <name type="scientific">Cereibacter azotoformans</name>
    <dbReference type="NCBI Taxonomy" id="43057"/>
    <lineage>
        <taxon>Bacteria</taxon>
        <taxon>Pseudomonadati</taxon>
        <taxon>Pseudomonadota</taxon>
        <taxon>Alphaproteobacteria</taxon>
        <taxon>Rhodobacterales</taxon>
        <taxon>Paracoccaceae</taxon>
        <taxon>Cereibacter</taxon>
    </lineage>
</organism>
<keyword evidence="1" id="KW-0732">Signal</keyword>
<reference evidence="2 3" key="1">
    <citation type="submission" date="2018-04" db="EMBL/GenBank/DDBJ databases">
        <title>Genomic Encyclopedia of Type Strains, Phase III (KMG-III): the genomes of soil and plant-associated and newly described type strains.</title>
        <authorList>
            <person name="Whitman W."/>
        </authorList>
    </citation>
    <scope>NUCLEOTIDE SEQUENCE [LARGE SCALE GENOMIC DNA]</scope>
    <source>
        <strain evidence="2 3">KA25</strain>
    </source>
</reference>
<dbReference type="GO" id="GO:0007017">
    <property type="term" value="P:microtubule-based process"/>
    <property type="evidence" value="ECO:0007669"/>
    <property type="project" value="InterPro"/>
</dbReference>
<dbReference type="GO" id="GO:0005874">
    <property type="term" value="C:microtubule"/>
    <property type="evidence" value="ECO:0007669"/>
    <property type="project" value="InterPro"/>
</dbReference>
<evidence type="ECO:0000313" key="2">
    <source>
        <dbReference type="EMBL" id="PTR13387.1"/>
    </source>
</evidence>
<gene>
    <name evidence="2" type="ORF">C8J28_12217</name>
</gene>
<sequence>MSGILQFIRSAAAQPSRRIAPFLMAAALLSACSQADLPVVSVSMPSATTEYRLVASQRRWVGIAAGETTLERQGETGPEQLIALPNATTTPGDNFILLKARKDFAAAGRFSTSVFSADMDERIRPFRGLSDTNLRSRTDPLGPLFWTEMRQGSLYCVLAFRRMDAAARMLPSNARTVDLMMRNCVNGDLEAALAPIGAASISGMLAAGGTGAGGMGILLSPLAGPQP</sequence>
<evidence type="ECO:0008006" key="4">
    <source>
        <dbReference type="Google" id="ProtNLM"/>
    </source>
</evidence>
<comment type="caution">
    <text evidence="2">The sequence shown here is derived from an EMBL/GenBank/DDBJ whole genome shotgun (WGS) entry which is preliminary data.</text>
</comment>
<proteinExistence type="predicted"/>
<dbReference type="EMBL" id="QAOT01000022">
    <property type="protein sequence ID" value="PTR13387.1"/>
    <property type="molecule type" value="Genomic_DNA"/>
</dbReference>
<keyword evidence="3" id="KW-1185">Reference proteome</keyword>
<evidence type="ECO:0000313" key="3">
    <source>
        <dbReference type="Proteomes" id="UP000244060"/>
    </source>
</evidence>